<name>A0ACD5X495_AVESA</name>
<protein>
    <submittedName>
        <fullName evidence="1">Uncharacterized protein</fullName>
    </submittedName>
</protein>
<reference evidence="1" key="2">
    <citation type="submission" date="2025-09" db="UniProtKB">
        <authorList>
            <consortium name="EnsemblPlants"/>
        </authorList>
    </citation>
    <scope>IDENTIFICATION</scope>
</reference>
<dbReference type="EnsemblPlants" id="AVESA.00010b.r2.4CG1326460.1">
    <property type="protein sequence ID" value="AVESA.00010b.r2.4CG1326460.1.CDS"/>
    <property type="gene ID" value="AVESA.00010b.r2.4CG1326460"/>
</dbReference>
<keyword evidence="2" id="KW-1185">Reference proteome</keyword>
<dbReference type="Proteomes" id="UP001732700">
    <property type="component" value="Chromosome 4C"/>
</dbReference>
<evidence type="ECO:0000313" key="2">
    <source>
        <dbReference type="Proteomes" id="UP001732700"/>
    </source>
</evidence>
<accession>A0ACD5X495</accession>
<proteinExistence type="predicted"/>
<sequence>MAPMLKKFNLSTYIHKDCSMSFSAPMAEYISWDCSYGFENVGIGENWRLRNLDLWMKENICILSLSIYASESMPDADRNFSQEIAPLPAFSVLKLYLAAREHTFGAMVLSLLRICSTVQRLVIVTSQLRDEEGCPPNCPCDQPQNWRSETISLIALEEVEIEGFGGADHEIDFLMLLFRCARMMKRLSVRMGEVSPSHNGCKKMYSILKANPDVKCSVHQRCGKQVMYA</sequence>
<evidence type="ECO:0000313" key="1">
    <source>
        <dbReference type="EnsemblPlants" id="AVESA.00010b.r2.4CG1326460.1.CDS"/>
    </source>
</evidence>
<reference evidence="1" key="1">
    <citation type="submission" date="2021-05" db="EMBL/GenBank/DDBJ databases">
        <authorList>
            <person name="Scholz U."/>
            <person name="Mascher M."/>
            <person name="Fiebig A."/>
        </authorList>
    </citation>
    <scope>NUCLEOTIDE SEQUENCE [LARGE SCALE GENOMIC DNA]</scope>
</reference>
<organism evidence="1 2">
    <name type="scientific">Avena sativa</name>
    <name type="common">Oat</name>
    <dbReference type="NCBI Taxonomy" id="4498"/>
    <lineage>
        <taxon>Eukaryota</taxon>
        <taxon>Viridiplantae</taxon>
        <taxon>Streptophyta</taxon>
        <taxon>Embryophyta</taxon>
        <taxon>Tracheophyta</taxon>
        <taxon>Spermatophyta</taxon>
        <taxon>Magnoliopsida</taxon>
        <taxon>Liliopsida</taxon>
        <taxon>Poales</taxon>
        <taxon>Poaceae</taxon>
        <taxon>BOP clade</taxon>
        <taxon>Pooideae</taxon>
        <taxon>Poodae</taxon>
        <taxon>Poeae</taxon>
        <taxon>Poeae Chloroplast Group 1 (Aveneae type)</taxon>
        <taxon>Aveninae</taxon>
        <taxon>Avena</taxon>
    </lineage>
</organism>